<gene>
    <name evidence="2" type="ORF">TNIN_181601</name>
</gene>
<reference evidence="2" key="1">
    <citation type="submission" date="2020-08" db="EMBL/GenBank/DDBJ databases">
        <title>Multicomponent nature underlies the extraordinary mechanical properties of spider dragline silk.</title>
        <authorList>
            <person name="Kono N."/>
            <person name="Nakamura H."/>
            <person name="Mori M."/>
            <person name="Yoshida Y."/>
            <person name="Ohtoshi R."/>
            <person name="Malay A.D."/>
            <person name="Moran D.A.P."/>
            <person name="Tomita M."/>
            <person name="Numata K."/>
            <person name="Arakawa K."/>
        </authorList>
    </citation>
    <scope>NUCLEOTIDE SEQUENCE</scope>
</reference>
<name>A0A8X6XYW8_9ARAC</name>
<feature type="compositionally biased region" description="Basic residues" evidence="1">
    <location>
        <begin position="99"/>
        <end position="108"/>
    </location>
</feature>
<accession>A0A8X6XYW8</accession>
<feature type="region of interest" description="Disordered" evidence="1">
    <location>
        <begin position="34"/>
        <end position="108"/>
    </location>
</feature>
<comment type="caution">
    <text evidence="2">The sequence shown here is derived from an EMBL/GenBank/DDBJ whole genome shotgun (WGS) entry which is preliminary data.</text>
</comment>
<dbReference type="Proteomes" id="UP000886998">
    <property type="component" value="Unassembled WGS sequence"/>
</dbReference>
<evidence type="ECO:0000313" key="2">
    <source>
        <dbReference type="EMBL" id="GFY61272.1"/>
    </source>
</evidence>
<evidence type="ECO:0000256" key="1">
    <source>
        <dbReference type="SAM" id="MobiDB-lite"/>
    </source>
</evidence>
<proteinExistence type="predicted"/>
<dbReference type="EMBL" id="BMAV01013525">
    <property type="protein sequence ID" value="GFY61272.1"/>
    <property type="molecule type" value="Genomic_DNA"/>
</dbReference>
<sequence length="108" mass="12401">MSCLSMPNRDPTYIEFTQQKKAHTWPKLLPLLPNFRNKPGASQNRSNSQSQISLVPALPRSTKEISFQKCLKRRSTDNHTSPDKSGVRQFLKPETLRPPTRRKKTGNK</sequence>
<keyword evidence="3" id="KW-1185">Reference proteome</keyword>
<feature type="compositionally biased region" description="Low complexity" evidence="1">
    <location>
        <begin position="42"/>
        <end position="53"/>
    </location>
</feature>
<dbReference type="AlphaFoldDB" id="A0A8X6XYW8"/>
<organism evidence="2 3">
    <name type="scientific">Trichonephila inaurata madagascariensis</name>
    <dbReference type="NCBI Taxonomy" id="2747483"/>
    <lineage>
        <taxon>Eukaryota</taxon>
        <taxon>Metazoa</taxon>
        <taxon>Ecdysozoa</taxon>
        <taxon>Arthropoda</taxon>
        <taxon>Chelicerata</taxon>
        <taxon>Arachnida</taxon>
        <taxon>Araneae</taxon>
        <taxon>Araneomorphae</taxon>
        <taxon>Entelegynae</taxon>
        <taxon>Araneoidea</taxon>
        <taxon>Nephilidae</taxon>
        <taxon>Trichonephila</taxon>
        <taxon>Trichonephila inaurata</taxon>
    </lineage>
</organism>
<protein>
    <submittedName>
        <fullName evidence="2">Uncharacterized protein</fullName>
    </submittedName>
</protein>
<feature type="compositionally biased region" description="Basic and acidic residues" evidence="1">
    <location>
        <begin position="74"/>
        <end position="86"/>
    </location>
</feature>
<evidence type="ECO:0000313" key="3">
    <source>
        <dbReference type="Proteomes" id="UP000886998"/>
    </source>
</evidence>